<dbReference type="InterPro" id="IPR015421">
    <property type="entry name" value="PyrdxlP-dep_Trfase_major"/>
</dbReference>
<evidence type="ECO:0000313" key="2">
    <source>
        <dbReference type="EMBL" id="MBB3667912.1"/>
    </source>
</evidence>
<dbReference type="AlphaFoldDB" id="A0A7W5XPH3"/>
<name>A0A7W5XPH3_9MICC</name>
<dbReference type="Gene3D" id="3.40.640.10">
    <property type="entry name" value="Type I PLP-dependent aspartate aminotransferase-like (Major domain)"/>
    <property type="match status" value="1"/>
</dbReference>
<dbReference type="InterPro" id="IPR000192">
    <property type="entry name" value="Aminotrans_V_dom"/>
</dbReference>
<dbReference type="EMBL" id="JACIBT010000004">
    <property type="protein sequence ID" value="MBB3667912.1"/>
    <property type="molecule type" value="Genomic_DNA"/>
</dbReference>
<proteinExistence type="predicted"/>
<feature type="domain" description="Aminotransferase class V" evidence="1">
    <location>
        <begin position="22"/>
        <end position="393"/>
    </location>
</feature>
<dbReference type="Gene3D" id="3.90.1150.10">
    <property type="entry name" value="Aspartate Aminotransferase, domain 1"/>
    <property type="match status" value="1"/>
</dbReference>
<dbReference type="Proteomes" id="UP000547528">
    <property type="component" value="Unassembled WGS sequence"/>
</dbReference>
<reference evidence="2 3" key="1">
    <citation type="submission" date="2020-08" db="EMBL/GenBank/DDBJ databases">
        <title>Sequencing the genomes of 1000 actinobacteria strains.</title>
        <authorList>
            <person name="Klenk H.-P."/>
        </authorList>
    </citation>
    <scope>NUCLEOTIDE SEQUENCE [LARGE SCALE GENOMIC DNA]</scope>
    <source>
        <strain evidence="2 3">DSM 28238</strain>
    </source>
</reference>
<accession>A0A7W5XPH3</accession>
<evidence type="ECO:0000313" key="3">
    <source>
        <dbReference type="Proteomes" id="UP000547528"/>
    </source>
</evidence>
<protein>
    <submittedName>
        <fullName evidence="2">Cysteine desulfurase family protein (TIGR01976 family)</fullName>
    </submittedName>
</protein>
<sequence length="408" mass="44046">MSGFDLPAFRSHFPALESGVAFFDSPGGTQTPRQVGEAIAQTLSAPLSNRGTQAVSERNAEETVTAFRAAYADLLGADPRGIVYGRSATQITYDFSRHLSKEWGPGDEVVVTQLDHDCNVRPWVQAAERTGAAVRWIELDPATAQLDTTALDSIITDRTRLVAITAASNLLGTVPDVASIARRAHSVGALVYVDGVHYAAHHPVDVDELGADFFVCSPYKFLGPHCAVLAAAPSLLEGITPDKLLPATDAVPERFEFGTLPYEIMAGATAAVDLIGAATAEPGTRRHRLHTAQQTLESHQQRLAGRILRTLEEDFAQQVSVHSRAQRRTPTLFLTFSEQHAQQVSRALSDHGIHAPAGSFYAYETVRALNLADETGLRIGIAPYTSDDDVDRLLTSLRRTIDAKSVSS</sequence>
<dbReference type="PANTHER" id="PTHR43586:SF21">
    <property type="entry name" value="PYRIDOXAL PHOSPHATE (PLP)-DEPENDENT ASPARTATE AMINOTRANSFERASE SUPERFAMILY"/>
    <property type="match status" value="1"/>
</dbReference>
<dbReference type="SUPFAM" id="SSF53383">
    <property type="entry name" value="PLP-dependent transferases"/>
    <property type="match status" value="1"/>
</dbReference>
<evidence type="ECO:0000259" key="1">
    <source>
        <dbReference type="Pfam" id="PF00266"/>
    </source>
</evidence>
<gene>
    <name evidence="2" type="ORF">FHX47_001534</name>
</gene>
<comment type="caution">
    <text evidence="2">The sequence shown here is derived from an EMBL/GenBank/DDBJ whole genome shotgun (WGS) entry which is preliminary data.</text>
</comment>
<dbReference type="RefSeq" id="WP_183358326.1">
    <property type="nucleotide sequence ID" value="NZ_BAABKR010000016.1"/>
</dbReference>
<dbReference type="InterPro" id="IPR011340">
    <property type="entry name" value="Cys_dSase-rel"/>
</dbReference>
<dbReference type="InterPro" id="IPR015424">
    <property type="entry name" value="PyrdxlP-dep_Trfase"/>
</dbReference>
<dbReference type="NCBIfam" id="TIGR01976">
    <property type="entry name" value="am_tr_V_VC1184"/>
    <property type="match status" value="1"/>
</dbReference>
<organism evidence="2 3">
    <name type="scientific">Garicola koreensis</name>
    <dbReference type="NCBI Taxonomy" id="1262554"/>
    <lineage>
        <taxon>Bacteria</taxon>
        <taxon>Bacillati</taxon>
        <taxon>Actinomycetota</taxon>
        <taxon>Actinomycetes</taxon>
        <taxon>Micrococcales</taxon>
        <taxon>Micrococcaceae</taxon>
        <taxon>Garicola</taxon>
    </lineage>
</organism>
<dbReference type="PANTHER" id="PTHR43586">
    <property type="entry name" value="CYSTEINE DESULFURASE"/>
    <property type="match status" value="1"/>
</dbReference>
<dbReference type="Pfam" id="PF00266">
    <property type="entry name" value="Aminotran_5"/>
    <property type="match status" value="1"/>
</dbReference>
<dbReference type="InterPro" id="IPR015422">
    <property type="entry name" value="PyrdxlP-dep_Trfase_small"/>
</dbReference>
<keyword evidence="3" id="KW-1185">Reference proteome</keyword>